<gene>
    <name evidence="1" type="ORF">DBV15_09223</name>
</gene>
<evidence type="ECO:0000313" key="2">
    <source>
        <dbReference type="Proteomes" id="UP000310200"/>
    </source>
</evidence>
<protein>
    <submittedName>
        <fullName evidence="1">Uncharacterized protein</fullName>
    </submittedName>
</protein>
<dbReference type="EMBL" id="QBLH01000078">
    <property type="protein sequence ID" value="TGZ57983.1"/>
    <property type="molecule type" value="Genomic_DNA"/>
</dbReference>
<organism evidence="1 2">
    <name type="scientific">Temnothorax longispinosus</name>
    <dbReference type="NCBI Taxonomy" id="300112"/>
    <lineage>
        <taxon>Eukaryota</taxon>
        <taxon>Metazoa</taxon>
        <taxon>Ecdysozoa</taxon>
        <taxon>Arthropoda</taxon>
        <taxon>Hexapoda</taxon>
        <taxon>Insecta</taxon>
        <taxon>Pterygota</taxon>
        <taxon>Neoptera</taxon>
        <taxon>Endopterygota</taxon>
        <taxon>Hymenoptera</taxon>
        <taxon>Apocrita</taxon>
        <taxon>Aculeata</taxon>
        <taxon>Formicoidea</taxon>
        <taxon>Formicidae</taxon>
        <taxon>Myrmicinae</taxon>
        <taxon>Temnothorax</taxon>
    </lineage>
</organism>
<accession>A0A4S2L5D2</accession>
<comment type="caution">
    <text evidence="1">The sequence shown here is derived from an EMBL/GenBank/DDBJ whole genome shotgun (WGS) entry which is preliminary data.</text>
</comment>
<dbReference type="Proteomes" id="UP000310200">
    <property type="component" value="Unassembled WGS sequence"/>
</dbReference>
<proteinExistence type="predicted"/>
<evidence type="ECO:0000313" key="1">
    <source>
        <dbReference type="EMBL" id="TGZ57983.1"/>
    </source>
</evidence>
<reference evidence="1 2" key="1">
    <citation type="journal article" date="2019" name="Philos. Trans. R. Soc. Lond., B, Biol. Sci.">
        <title>Ant behaviour and brain gene expression of defending hosts depend on the ecological success of the intruding social parasite.</title>
        <authorList>
            <person name="Kaur R."/>
            <person name="Stoldt M."/>
            <person name="Jongepier E."/>
            <person name="Feldmeyer B."/>
            <person name="Menzel F."/>
            <person name="Bornberg-Bauer E."/>
            <person name="Foitzik S."/>
        </authorList>
    </citation>
    <scope>NUCLEOTIDE SEQUENCE [LARGE SCALE GENOMIC DNA]</scope>
    <source>
        <tissue evidence="1">Whole body</tissue>
    </source>
</reference>
<sequence>MRFCFCRWLQNQTRTTFFFRSSFSAIAAIFSPDGRGWTAKYASNERFSGAAMLVRFRFFSPAGNTEGASGSRRLFFAWASASSSHAWRIGFRAIMLLNILRRRANLRKSILRRSFLTSRVPNRIIWQDS</sequence>
<name>A0A4S2L5D2_9HYME</name>
<keyword evidence="2" id="KW-1185">Reference proteome</keyword>
<dbReference type="AlphaFoldDB" id="A0A4S2L5D2"/>